<dbReference type="InterPro" id="IPR036127">
    <property type="entry name" value="CcmE-like_sf"/>
</dbReference>
<evidence type="ECO:0000313" key="7">
    <source>
        <dbReference type="Proteomes" id="UP000520814"/>
    </source>
</evidence>
<keyword evidence="3" id="KW-0201">Cytochrome c-type biogenesis</keyword>
<comment type="caution">
    <text evidence="6">The sequence shown here is derived from an EMBL/GenBank/DDBJ whole genome shotgun (WGS) entry which is preliminary data.</text>
</comment>
<keyword evidence="2" id="KW-0408">Iron</keyword>
<evidence type="ECO:0000256" key="1">
    <source>
        <dbReference type="ARBA" id="ARBA00004370"/>
    </source>
</evidence>
<evidence type="ECO:0000313" key="6">
    <source>
        <dbReference type="EMBL" id="MBB6050895.1"/>
    </source>
</evidence>
<dbReference type="AlphaFoldDB" id="A0A7W9W7A8"/>
<reference evidence="6 7" key="1">
    <citation type="submission" date="2020-08" db="EMBL/GenBank/DDBJ databases">
        <title>Genomic Encyclopedia of Type Strains, Phase IV (KMG-IV): sequencing the most valuable type-strain genomes for metagenomic binning, comparative biology and taxonomic classification.</title>
        <authorList>
            <person name="Goeker M."/>
        </authorList>
    </citation>
    <scope>NUCLEOTIDE SEQUENCE [LARGE SCALE GENOMIC DNA]</scope>
    <source>
        <strain evidence="6 7">DSM 23562</strain>
    </source>
</reference>
<dbReference type="GO" id="GO:0005886">
    <property type="term" value="C:plasma membrane"/>
    <property type="evidence" value="ECO:0007669"/>
    <property type="project" value="InterPro"/>
</dbReference>
<evidence type="ECO:0000256" key="3">
    <source>
        <dbReference type="ARBA" id="ARBA00022748"/>
    </source>
</evidence>
<dbReference type="Proteomes" id="UP000520814">
    <property type="component" value="Unassembled WGS sequence"/>
</dbReference>
<evidence type="ECO:0000256" key="5">
    <source>
        <dbReference type="SAM" id="SignalP"/>
    </source>
</evidence>
<dbReference type="GO" id="GO:0017003">
    <property type="term" value="P:protein-heme linkage"/>
    <property type="evidence" value="ECO:0007669"/>
    <property type="project" value="InterPro"/>
</dbReference>
<comment type="subcellular location">
    <subcellularLocation>
        <location evidence="1">Membrane</location>
    </subcellularLocation>
</comment>
<evidence type="ECO:0000256" key="4">
    <source>
        <dbReference type="ARBA" id="ARBA00023136"/>
    </source>
</evidence>
<keyword evidence="7" id="KW-1185">Reference proteome</keyword>
<gene>
    <name evidence="6" type="ORF">HNQ39_002686</name>
</gene>
<dbReference type="GO" id="GO:0020037">
    <property type="term" value="F:heme binding"/>
    <property type="evidence" value="ECO:0007669"/>
    <property type="project" value="InterPro"/>
</dbReference>
<organism evidence="6 7">
    <name type="scientific">Armatimonas rosea</name>
    <dbReference type="NCBI Taxonomy" id="685828"/>
    <lineage>
        <taxon>Bacteria</taxon>
        <taxon>Bacillati</taxon>
        <taxon>Armatimonadota</taxon>
        <taxon>Armatimonadia</taxon>
        <taxon>Armatimonadales</taxon>
        <taxon>Armatimonadaceae</taxon>
        <taxon>Armatimonas</taxon>
    </lineage>
</organism>
<dbReference type="EMBL" id="JACHGW010000002">
    <property type="protein sequence ID" value="MBB6050895.1"/>
    <property type="molecule type" value="Genomic_DNA"/>
</dbReference>
<keyword evidence="4" id="KW-0472">Membrane</keyword>
<protein>
    <submittedName>
        <fullName evidence="6">Cytochrome c-type biogenesis protein CcmE</fullName>
    </submittedName>
</protein>
<dbReference type="SUPFAM" id="SSF82093">
    <property type="entry name" value="Heme chaperone CcmE"/>
    <property type="match status" value="1"/>
</dbReference>
<name>A0A7W9W7A8_ARMRO</name>
<feature type="chain" id="PRO_5031486015" evidence="5">
    <location>
        <begin position="22"/>
        <end position="126"/>
    </location>
</feature>
<keyword evidence="5" id="KW-0732">Signal</keyword>
<evidence type="ECO:0000256" key="2">
    <source>
        <dbReference type="ARBA" id="ARBA00022617"/>
    </source>
</evidence>
<keyword evidence="2" id="KW-0349">Heme</keyword>
<proteinExistence type="predicted"/>
<accession>A0A7W9W7A8</accession>
<dbReference type="InterPro" id="IPR004329">
    <property type="entry name" value="CcmE"/>
</dbReference>
<dbReference type="RefSeq" id="WP_184196687.1">
    <property type="nucleotide sequence ID" value="NZ_JACHGW010000002.1"/>
</dbReference>
<keyword evidence="2" id="KW-0479">Metal-binding</keyword>
<dbReference type="Gene3D" id="2.40.50.140">
    <property type="entry name" value="Nucleic acid-binding proteins"/>
    <property type="match status" value="1"/>
</dbReference>
<sequence length="126" mass="13910">MKLKAGTTAATVLIFAALAYGAGQFVTNLTPYVSFTEAKASKDRVFQIMGPLDRSQPITYTGVLSFTLKEEKTGETIPVRFKKSKPNSFDQATQVTAIGSWNGEYFEARKLLVKCPSKYEEEVKAD</sequence>
<dbReference type="Pfam" id="PF03100">
    <property type="entry name" value="CcmE"/>
    <property type="match status" value="1"/>
</dbReference>
<feature type="signal peptide" evidence="5">
    <location>
        <begin position="1"/>
        <end position="21"/>
    </location>
</feature>
<dbReference type="InterPro" id="IPR012340">
    <property type="entry name" value="NA-bd_OB-fold"/>
</dbReference>
<dbReference type="GO" id="GO:0017004">
    <property type="term" value="P:cytochrome complex assembly"/>
    <property type="evidence" value="ECO:0007669"/>
    <property type="project" value="UniProtKB-KW"/>
</dbReference>